<feature type="chain" id="PRO_5001760718" description="DUF306 domain-containing protein" evidence="1">
    <location>
        <begin position="19"/>
        <end position="249"/>
    </location>
</feature>
<reference evidence="3 4" key="1">
    <citation type="submission" date="2014-06" db="EMBL/GenBank/DDBJ databases">
        <title>Whole Genome Sequences of Three Symbiotic Endozoicomonas Bacteria.</title>
        <authorList>
            <person name="Neave M.J."/>
            <person name="Apprill A."/>
            <person name="Voolstra C.R."/>
        </authorList>
    </citation>
    <scope>NUCLEOTIDE SEQUENCE [LARGE SCALE GENOMIC DNA]</scope>
    <source>
        <strain evidence="3 4">DSM 25634</strain>
    </source>
</reference>
<sequence>MRTMGRFVLVLAAGSLLAACSSSDKKLVVSPTEVEGKTWVLSSLDGKPPVDGKRITLEFQSASDKEGKVSGKGPCNGYFGSYTMQQDELQFGRVGSTMMACPEPVMKQEMAFFSAFQQVDTMVSKGDMLVLKSRHSKEELKFVAETAEVKGVVKSASGYFPADSDVRIQLTDISKQDARSNLIGEKKVKLKYELDAPLNFQIPYSPSLIQPNHTYSVSVEVRHKGKLVSRSTSSNIVDLSRPLDMKAGQ</sequence>
<dbReference type="InterPro" id="IPR053147">
    <property type="entry name" value="Hsp_HslJ-like"/>
</dbReference>
<comment type="caution">
    <text evidence="3">The sequence shown here is derived from an EMBL/GenBank/DDBJ whole genome shotgun (WGS) entry which is preliminary data.</text>
</comment>
<feature type="domain" description="DUF306" evidence="2">
    <location>
        <begin position="33"/>
        <end position="142"/>
    </location>
</feature>
<dbReference type="InterPro" id="IPR038670">
    <property type="entry name" value="HslJ-like_sf"/>
</dbReference>
<accession>A0A081NEV9</accession>
<organism evidence="3 4">
    <name type="scientific">Endozoicomonas numazuensis</name>
    <dbReference type="NCBI Taxonomy" id="1137799"/>
    <lineage>
        <taxon>Bacteria</taxon>
        <taxon>Pseudomonadati</taxon>
        <taxon>Pseudomonadota</taxon>
        <taxon>Gammaproteobacteria</taxon>
        <taxon>Oceanospirillales</taxon>
        <taxon>Endozoicomonadaceae</taxon>
        <taxon>Endozoicomonas</taxon>
    </lineage>
</organism>
<protein>
    <recommendedName>
        <fullName evidence="2">DUF306 domain-containing protein</fullName>
    </recommendedName>
</protein>
<evidence type="ECO:0000313" key="4">
    <source>
        <dbReference type="Proteomes" id="UP000028073"/>
    </source>
</evidence>
<dbReference type="PANTHER" id="PTHR35535:SF1">
    <property type="entry name" value="HEAT SHOCK PROTEIN HSLJ"/>
    <property type="match status" value="1"/>
</dbReference>
<keyword evidence="4" id="KW-1185">Reference proteome</keyword>
<evidence type="ECO:0000256" key="1">
    <source>
        <dbReference type="SAM" id="SignalP"/>
    </source>
</evidence>
<dbReference type="InterPro" id="IPR005184">
    <property type="entry name" value="DUF306_Meta_HslJ"/>
</dbReference>
<gene>
    <name evidence="3" type="ORF">GZ78_20390</name>
</gene>
<dbReference type="AlphaFoldDB" id="A0A081NEV9"/>
<keyword evidence="1" id="KW-0732">Signal</keyword>
<dbReference type="PROSITE" id="PS51257">
    <property type="entry name" value="PROKAR_LIPOPROTEIN"/>
    <property type="match status" value="1"/>
</dbReference>
<proteinExistence type="predicted"/>
<dbReference type="EMBL" id="JOKH01000004">
    <property type="protein sequence ID" value="KEQ16982.1"/>
    <property type="molecule type" value="Genomic_DNA"/>
</dbReference>
<evidence type="ECO:0000259" key="2">
    <source>
        <dbReference type="Pfam" id="PF03724"/>
    </source>
</evidence>
<evidence type="ECO:0000313" key="3">
    <source>
        <dbReference type="EMBL" id="KEQ16982.1"/>
    </source>
</evidence>
<dbReference type="InterPro" id="IPR039366">
    <property type="entry name" value="Pilotin"/>
</dbReference>
<name>A0A081NEV9_9GAMM</name>
<dbReference type="RefSeq" id="WP_034839350.1">
    <property type="nucleotide sequence ID" value="NZ_JOKH01000004.1"/>
</dbReference>
<dbReference type="Gene3D" id="2.40.128.270">
    <property type="match status" value="1"/>
</dbReference>
<dbReference type="Proteomes" id="UP000028073">
    <property type="component" value="Unassembled WGS sequence"/>
</dbReference>
<dbReference type="PANTHER" id="PTHR35535">
    <property type="entry name" value="HEAT SHOCK PROTEIN HSLJ"/>
    <property type="match status" value="1"/>
</dbReference>
<dbReference type="eggNOG" id="COG3187">
    <property type="taxonomic scope" value="Bacteria"/>
</dbReference>
<dbReference type="Pfam" id="PF03724">
    <property type="entry name" value="META"/>
    <property type="match status" value="1"/>
</dbReference>
<dbReference type="Pfam" id="PF09619">
    <property type="entry name" value="YscW"/>
    <property type="match status" value="1"/>
</dbReference>
<feature type="signal peptide" evidence="1">
    <location>
        <begin position="1"/>
        <end position="18"/>
    </location>
</feature>